<name>A0A2T6ADT5_9FLAO</name>
<keyword evidence="2" id="KW-1185">Reference proteome</keyword>
<accession>A0A2T6ADT5</accession>
<organism evidence="1 2">
    <name type="scientific">Christiangramia gaetbulicola</name>
    <dbReference type="NCBI Taxonomy" id="703340"/>
    <lineage>
        <taxon>Bacteria</taxon>
        <taxon>Pseudomonadati</taxon>
        <taxon>Bacteroidota</taxon>
        <taxon>Flavobacteriia</taxon>
        <taxon>Flavobacteriales</taxon>
        <taxon>Flavobacteriaceae</taxon>
        <taxon>Christiangramia</taxon>
    </lineage>
</organism>
<dbReference type="AlphaFoldDB" id="A0A2T6ADT5"/>
<dbReference type="Proteomes" id="UP000244174">
    <property type="component" value="Unassembled WGS sequence"/>
</dbReference>
<comment type="caution">
    <text evidence="1">The sequence shown here is derived from an EMBL/GenBank/DDBJ whole genome shotgun (WGS) entry which is preliminary data.</text>
</comment>
<evidence type="ECO:0000313" key="2">
    <source>
        <dbReference type="Proteomes" id="UP000244174"/>
    </source>
</evidence>
<protein>
    <recommendedName>
        <fullName evidence="3">Glycine dehydrogenase</fullName>
    </recommendedName>
</protein>
<dbReference type="EMBL" id="QBKQ01000003">
    <property type="protein sequence ID" value="PTX41946.1"/>
    <property type="molecule type" value="Genomic_DNA"/>
</dbReference>
<evidence type="ECO:0000313" key="1">
    <source>
        <dbReference type="EMBL" id="PTX41946.1"/>
    </source>
</evidence>
<sequence length="88" mass="10504">MSNKSKFFFIDCSEAAECCNKSQYKEAKFFDKVRLMFHLTFCKTCRSFSSKNSKLTSLIEKSKIQTCPDENKEQWRKEIKKELVEERN</sequence>
<gene>
    <name evidence="1" type="ORF">C8P64_2360</name>
</gene>
<evidence type="ECO:0008006" key="3">
    <source>
        <dbReference type="Google" id="ProtNLM"/>
    </source>
</evidence>
<proteinExistence type="predicted"/>
<reference evidence="1 2" key="1">
    <citation type="submission" date="2018-04" db="EMBL/GenBank/DDBJ databases">
        <title>Genomic Encyclopedia of Archaeal and Bacterial Type Strains, Phase II (KMG-II): from individual species to whole genera.</title>
        <authorList>
            <person name="Goeker M."/>
        </authorList>
    </citation>
    <scope>NUCLEOTIDE SEQUENCE [LARGE SCALE GENOMIC DNA]</scope>
    <source>
        <strain evidence="1 2">DSM 23082</strain>
    </source>
</reference>